<evidence type="ECO:0000313" key="6">
    <source>
        <dbReference type="Proteomes" id="UP001339911"/>
    </source>
</evidence>
<evidence type="ECO:0000256" key="1">
    <source>
        <dbReference type="ARBA" id="ARBA00004196"/>
    </source>
</evidence>
<feature type="region of interest" description="Disordered" evidence="3">
    <location>
        <begin position="276"/>
        <end position="303"/>
    </location>
</feature>
<name>A0ABU7S5P8_9ACTN</name>
<evidence type="ECO:0000313" key="5">
    <source>
        <dbReference type="EMBL" id="MEE6305288.1"/>
    </source>
</evidence>
<keyword evidence="2" id="KW-0175">Coiled coil</keyword>
<evidence type="ECO:0000256" key="3">
    <source>
        <dbReference type="SAM" id="MobiDB-lite"/>
    </source>
</evidence>
<organism evidence="5 6">
    <name type="scientific">Plantactinospora veratri</name>
    <dbReference type="NCBI Taxonomy" id="1436122"/>
    <lineage>
        <taxon>Bacteria</taxon>
        <taxon>Bacillati</taxon>
        <taxon>Actinomycetota</taxon>
        <taxon>Actinomycetes</taxon>
        <taxon>Micromonosporales</taxon>
        <taxon>Micromonosporaceae</taxon>
        <taxon>Plantactinospora</taxon>
    </lineage>
</organism>
<comment type="subcellular location">
    <subcellularLocation>
        <location evidence="1">Cell envelope</location>
    </subcellularLocation>
</comment>
<dbReference type="SUPFAM" id="SSF47090">
    <property type="entry name" value="PGBD-like"/>
    <property type="match status" value="1"/>
</dbReference>
<gene>
    <name evidence="5" type="ORF">V1634_00370</name>
</gene>
<sequence>MSAPAQADPDRFVAGPPAGPGPAPAPGWRWPRRLAGVAVLLVLVVAGLAVHRYVDRQPAEPGPVAATLPTRPVTRSDLVSSVQATGRLGFAGAYQLVGQAAGTVTWVPRPGDVVERGERILGVDLRPIPLLYGALPLHRPLAPGSSGADVRQLERNLVELGHAEPARLTVDDSFTGATARAVRRWQRDLGVDETGRVAPGDVLVAPGAVRVGAVQPLIGQRIQPGAAVMAGTGTGHSVQLDLRLSYRALVRVGQAVRIQLPTGRTVDGTVATLGSTVQAPSSQGQPGGTAAQAGGQPTGCQGNSCPQTVPVEVRISGPESRLGGVFEGAVTVTFPAETRRGVLSVPVEALTVGPDGAYAVVVVGPEGGRRSVPVRTGMFTSGRVEVSGAGLAEGDQVEVPTL</sequence>
<evidence type="ECO:0000259" key="4">
    <source>
        <dbReference type="Pfam" id="PF01471"/>
    </source>
</evidence>
<dbReference type="RefSeq" id="WP_331205704.1">
    <property type="nucleotide sequence ID" value="NZ_JAZGQL010000001.1"/>
</dbReference>
<feature type="compositionally biased region" description="Low complexity" evidence="3">
    <location>
        <begin position="288"/>
        <end position="302"/>
    </location>
</feature>
<dbReference type="PANTHER" id="PTHR32347">
    <property type="entry name" value="EFFLUX SYSTEM COMPONENT YKNX-RELATED"/>
    <property type="match status" value="1"/>
</dbReference>
<proteinExistence type="predicted"/>
<dbReference type="InterPro" id="IPR036366">
    <property type="entry name" value="PGBDSf"/>
</dbReference>
<dbReference type="InterPro" id="IPR036365">
    <property type="entry name" value="PGBD-like_sf"/>
</dbReference>
<accession>A0ABU7S5P8</accession>
<feature type="region of interest" description="Disordered" evidence="3">
    <location>
        <begin position="1"/>
        <end position="24"/>
    </location>
</feature>
<dbReference type="InterPro" id="IPR002477">
    <property type="entry name" value="Peptidoglycan-bd-like"/>
</dbReference>
<dbReference type="Gene3D" id="2.40.420.20">
    <property type="match status" value="1"/>
</dbReference>
<protein>
    <submittedName>
        <fullName evidence="5">Peptidoglycan-binding protein</fullName>
    </submittedName>
</protein>
<dbReference type="Proteomes" id="UP001339911">
    <property type="component" value="Unassembled WGS sequence"/>
</dbReference>
<keyword evidence="6" id="KW-1185">Reference proteome</keyword>
<comment type="caution">
    <text evidence="5">The sequence shown here is derived from an EMBL/GenBank/DDBJ whole genome shotgun (WGS) entry which is preliminary data.</text>
</comment>
<dbReference type="InterPro" id="IPR050465">
    <property type="entry name" value="UPF0194_transport"/>
</dbReference>
<feature type="domain" description="Peptidoglycan binding-like" evidence="4">
    <location>
        <begin position="146"/>
        <end position="197"/>
    </location>
</feature>
<dbReference type="EMBL" id="JAZGQL010000001">
    <property type="protein sequence ID" value="MEE6305288.1"/>
    <property type="molecule type" value="Genomic_DNA"/>
</dbReference>
<evidence type="ECO:0000256" key="2">
    <source>
        <dbReference type="ARBA" id="ARBA00023054"/>
    </source>
</evidence>
<dbReference type="Gene3D" id="1.10.101.10">
    <property type="entry name" value="PGBD-like superfamily/PGBD"/>
    <property type="match status" value="1"/>
</dbReference>
<reference evidence="5 6" key="1">
    <citation type="submission" date="2024-01" db="EMBL/GenBank/DDBJ databases">
        <title>Genome insights into Plantactinospora veratri sp. nov.</title>
        <authorList>
            <person name="Wang L."/>
        </authorList>
    </citation>
    <scope>NUCLEOTIDE SEQUENCE [LARGE SCALE GENOMIC DNA]</scope>
    <source>
        <strain evidence="5 6">NEAU-FHS4</strain>
    </source>
</reference>
<dbReference type="Pfam" id="PF01471">
    <property type="entry name" value="PG_binding_1"/>
    <property type="match status" value="1"/>
</dbReference>